<organism evidence="1 2">
    <name type="scientific">Allacma fusca</name>
    <dbReference type="NCBI Taxonomy" id="39272"/>
    <lineage>
        <taxon>Eukaryota</taxon>
        <taxon>Metazoa</taxon>
        <taxon>Ecdysozoa</taxon>
        <taxon>Arthropoda</taxon>
        <taxon>Hexapoda</taxon>
        <taxon>Collembola</taxon>
        <taxon>Symphypleona</taxon>
        <taxon>Sminthuridae</taxon>
        <taxon>Allacma</taxon>
    </lineage>
</organism>
<gene>
    <name evidence="1" type="ORF">AFUS01_LOCUS8344</name>
</gene>
<evidence type="ECO:0000313" key="1">
    <source>
        <dbReference type="EMBL" id="CAG7718994.1"/>
    </source>
</evidence>
<evidence type="ECO:0000313" key="2">
    <source>
        <dbReference type="Proteomes" id="UP000708208"/>
    </source>
</evidence>
<dbReference type="EMBL" id="CAJVCH010057791">
    <property type="protein sequence ID" value="CAG7718994.1"/>
    <property type="molecule type" value="Genomic_DNA"/>
</dbReference>
<feature type="non-terminal residue" evidence="1">
    <location>
        <position position="60"/>
    </location>
</feature>
<reference evidence="1" key="1">
    <citation type="submission" date="2021-06" db="EMBL/GenBank/DDBJ databases">
        <authorList>
            <person name="Hodson N. C."/>
            <person name="Mongue J. A."/>
            <person name="Jaron S. K."/>
        </authorList>
    </citation>
    <scope>NUCLEOTIDE SEQUENCE</scope>
</reference>
<name>A0A8J2JQ16_9HEXA</name>
<sequence>MYVDYVDIPVTADISRVSTESSIVRFYDEAVTDANKVVNFAVATEQKTLKTSKKSAKSQK</sequence>
<comment type="caution">
    <text evidence="1">The sequence shown here is derived from an EMBL/GenBank/DDBJ whole genome shotgun (WGS) entry which is preliminary data.</text>
</comment>
<proteinExistence type="predicted"/>
<accession>A0A8J2JQ16</accession>
<keyword evidence="2" id="KW-1185">Reference proteome</keyword>
<protein>
    <submittedName>
        <fullName evidence="1">Uncharacterized protein</fullName>
    </submittedName>
</protein>
<dbReference type="AlphaFoldDB" id="A0A8J2JQ16"/>
<dbReference type="Proteomes" id="UP000708208">
    <property type="component" value="Unassembled WGS sequence"/>
</dbReference>